<proteinExistence type="predicted"/>
<feature type="transmembrane region" description="Helical" evidence="1">
    <location>
        <begin position="69"/>
        <end position="93"/>
    </location>
</feature>
<accession>G0QMY3</accession>
<dbReference type="GeneID" id="14909600"/>
<dbReference type="RefSeq" id="XP_004037408.1">
    <property type="nucleotide sequence ID" value="XM_004037360.1"/>
</dbReference>
<protein>
    <recommendedName>
        <fullName evidence="4">Transmembrane protein</fullName>
    </recommendedName>
</protein>
<organism evidence="2 3">
    <name type="scientific">Ichthyophthirius multifiliis</name>
    <name type="common">White spot disease agent</name>
    <name type="synonym">Ich</name>
    <dbReference type="NCBI Taxonomy" id="5932"/>
    <lineage>
        <taxon>Eukaryota</taxon>
        <taxon>Sar</taxon>
        <taxon>Alveolata</taxon>
        <taxon>Ciliophora</taxon>
        <taxon>Intramacronucleata</taxon>
        <taxon>Oligohymenophorea</taxon>
        <taxon>Hymenostomatida</taxon>
        <taxon>Ophryoglenina</taxon>
        <taxon>Ichthyophthirius</taxon>
    </lineage>
</organism>
<reference evidence="2 3" key="1">
    <citation type="submission" date="2011-07" db="EMBL/GenBank/DDBJ databases">
        <authorList>
            <person name="Coyne R."/>
            <person name="Brami D."/>
            <person name="Johnson J."/>
            <person name="Hostetler J."/>
            <person name="Hannick L."/>
            <person name="Clark T."/>
            <person name="Cassidy-Hanley D."/>
            <person name="Inman J."/>
        </authorList>
    </citation>
    <scope>NUCLEOTIDE SEQUENCE [LARGE SCALE GENOMIC DNA]</scope>
    <source>
        <strain evidence="2 3">G5</strain>
    </source>
</reference>
<name>G0QMY3_ICHMU</name>
<keyword evidence="1" id="KW-0472">Membrane</keyword>
<evidence type="ECO:0000256" key="1">
    <source>
        <dbReference type="SAM" id="Phobius"/>
    </source>
</evidence>
<dbReference type="EMBL" id="GL983452">
    <property type="protein sequence ID" value="EGR33422.1"/>
    <property type="molecule type" value="Genomic_DNA"/>
</dbReference>
<evidence type="ECO:0000313" key="3">
    <source>
        <dbReference type="Proteomes" id="UP000008983"/>
    </source>
</evidence>
<dbReference type="InParanoid" id="G0QMY3"/>
<keyword evidence="1" id="KW-1133">Transmembrane helix</keyword>
<evidence type="ECO:0008006" key="4">
    <source>
        <dbReference type="Google" id="ProtNLM"/>
    </source>
</evidence>
<dbReference type="Proteomes" id="UP000008983">
    <property type="component" value="Unassembled WGS sequence"/>
</dbReference>
<feature type="transmembrane region" description="Helical" evidence="1">
    <location>
        <begin position="113"/>
        <end position="131"/>
    </location>
</feature>
<sequence>MKKQKIQYQEANLQYKNQFRKYQIIQRILQIELNGINNLNKENKFKKQMIKLVSNIIFLKEFQLLEVEILSYFLISKFVIMFIIYQLLLFQMIEFLNKKELLEEKLLLVVGFYNKQMNKVLIVFILLMLILKETFLKKLKIWLLKNKQ</sequence>
<keyword evidence="1" id="KW-0812">Transmembrane</keyword>
<gene>
    <name evidence="2" type="ORF">IMG5_053620</name>
</gene>
<keyword evidence="3" id="KW-1185">Reference proteome</keyword>
<dbReference type="AlphaFoldDB" id="G0QMY3"/>
<evidence type="ECO:0000313" key="2">
    <source>
        <dbReference type="EMBL" id="EGR33422.1"/>
    </source>
</evidence>